<dbReference type="EMBL" id="JAGTJR010000039">
    <property type="protein sequence ID" value="KAH7033909.1"/>
    <property type="molecule type" value="Genomic_DNA"/>
</dbReference>
<proteinExistence type="predicted"/>
<keyword evidence="3" id="KW-1185">Reference proteome</keyword>
<feature type="region of interest" description="Disordered" evidence="1">
    <location>
        <begin position="30"/>
        <end position="66"/>
    </location>
</feature>
<evidence type="ECO:0000313" key="3">
    <source>
        <dbReference type="Proteomes" id="UP000774617"/>
    </source>
</evidence>
<evidence type="ECO:0000313" key="2">
    <source>
        <dbReference type="EMBL" id="KAH7033909.1"/>
    </source>
</evidence>
<sequence>MDQIYNLPAPPPPIHTRLSSPIIPQFVDTVTQQEPQQRSRSTIKRRGRLNIPANGTPASGNTEKASKDLDAATDFTSYFLERQRTRHADFCIFLCWQKSSQSVIRATDVPICEDISAIGTPDQEGFMALLDFPENFQSRANRILNQLLDMSNTLDSQEIPCRPFDLNEETGKFRYDHSCDCPAEITGFMPCPYEERERMRGELHDLQTVPRLLEATFRDPGLATGQNLLMRDVTGWEVTRPYIYHYLQMPKIYKGQHLSELRFRAFFIKEKRRKFRSICWINHVFQGLLIITPHRLATITRIRGGRVTNPLPLHANPTLYY</sequence>
<feature type="compositionally biased region" description="Polar residues" evidence="1">
    <location>
        <begin position="30"/>
        <end position="40"/>
    </location>
</feature>
<organism evidence="2 3">
    <name type="scientific">Macrophomina phaseolina</name>
    <dbReference type="NCBI Taxonomy" id="35725"/>
    <lineage>
        <taxon>Eukaryota</taxon>
        <taxon>Fungi</taxon>
        <taxon>Dikarya</taxon>
        <taxon>Ascomycota</taxon>
        <taxon>Pezizomycotina</taxon>
        <taxon>Dothideomycetes</taxon>
        <taxon>Dothideomycetes incertae sedis</taxon>
        <taxon>Botryosphaeriales</taxon>
        <taxon>Botryosphaeriaceae</taxon>
        <taxon>Macrophomina</taxon>
    </lineage>
</organism>
<evidence type="ECO:0000256" key="1">
    <source>
        <dbReference type="SAM" id="MobiDB-lite"/>
    </source>
</evidence>
<comment type="caution">
    <text evidence="2">The sequence shown here is derived from an EMBL/GenBank/DDBJ whole genome shotgun (WGS) entry which is preliminary data.</text>
</comment>
<protein>
    <submittedName>
        <fullName evidence="2">Uncharacterized protein</fullName>
    </submittedName>
</protein>
<gene>
    <name evidence="2" type="ORF">B0J12DRAFT_731989</name>
</gene>
<dbReference type="Proteomes" id="UP000774617">
    <property type="component" value="Unassembled WGS sequence"/>
</dbReference>
<name>A0ABQ8FXG4_9PEZI</name>
<reference evidence="2 3" key="1">
    <citation type="journal article" date="2021" name="Nat. Commun.">
        <title>Genetic determinants of endophytism in the Arabidopsis root mycobiome.</title>
        <authorList>
            <person name="Mesny F."/>
            <person name="Miyauchi S."/>
            <person name="Thiergart T."/>
            <person name="Pickel B."/>
            <person name="Atanasova L."/>
            <person name="Karlsson M."/>
            <person name="Huettel B."/>
            <person name="Barry K.W."/>
            <person name="Haridas S."/>
            <person name="Chen C."/>
            <person name="Bauer D."/>
            <person name="Andreopoulos W."/>
            <person name="Pangilinan J."/>
            <person name="LaButti K."/>
            <person name="Riley R."/>
            <person name="Lipzen A."/>
            <person name="Clum A."/>
            <person name="Drula E."/>
            <person name="Henrissat B."/>
            <person name="Kohler A."/>
            <person name="Grigoriev I.V."/>
            <person name="Martin F.M."/>
            <person name="Hacquard S."/>
        </authorList>
    </citation>
    <scope>NUCLEOTIDE SEQUENCE [LARGE SCALE GENOMIC DNA]</scope>
    <source>
        <strain evidence="2 3">MPI-SDFR-AT-0080</strain>
    </source>
</reference>
<accession>A0ABQ8FXG4</accession>